<keyword evidence="4" id="KW-1185">Reference proteome</keyword>
<feature type="domain" description="FAD-binding" evidence="2">
    <location>
        <begin position="3"/>
        <end position="330"/>
    </location>
</feature>
<name>A0ABW4QA50_9MICC</name>
<dbReference type="EMBL" id="JBHUGA010000058">
    <property type="protein sequence ID" value="MFD1847577.1"/>
    <property type="molecule type" value="Genomic_DNA"/>
</dbReference>
<dbReference type="PANTHER" id="PTHR43476">
    <property type="entry name" value="3-(3-HYDROXY-PHENYL)PROPIONATE/3-HYDROXYCINNAMIC ACID HYDROXYLASE"/>
    <property type="match status" value="1"/>
</dbReference>
<gene>
    <name evidence="3" type="ORF">ACFSFX_13365</name>
</gene>
<dbReference type="Gene3D" id="3.30.70.2450">
    <property type="match status" value="1"/>
</dbReference>
<keyword evidence="1" id="KW-0560">Oxidoreductase</keyword>
<proteinExistence type="predicted"/>
<evidence type="ECO:0000313" key="3">
    <source>
        <dbReference type="EMBL" id="MFD1847577.1"/>
    </source>
</evidence>
<protein>
    <submittedName>
        <fullName evidence="3">NAD(P)/FAD-dependent oxidoreductase</fullName>
    </submittedName>
</protein>
<organism evidence="3 4">
    <name type="scientific">Arthrobacter flavus</name>
    <dbReference type="NCBI Taxonomy" id="95172"/>
    <lineage>
        <taxon>Bacteria</taxon>
        <taxon>Bacillati</taxon>
        <taxon>Actinomycetota</taxon>
        <taxon>Actinomycetes</taxon>
        <taxon>Micrococcales</taxon>
        <taxon>Micrococcaceae</taxon>
        <taxon>Arthrobacter</taxon>
    </lineage>
</organism>
<accession>A0ABW4QA50</accession>
<dbReference type="PRINTS" id="PR00420">
    <property type="entry name" value="RNGMNOXGNASE"/>
</dbReference>
<dbReference type="Proteomes" id="UP001597307">
    <property type="component" value="Unassembled WGS sequence"/>
</dbReference>
<dbReference type="InterPro" id="IPR050631">
    <property type="entry name" value="PheA/TfdB_FAD_monoxygenase"/>
</dbReference>
<evidence type="ECO:0000259" key="2">
    <source>
        <dbReference type="Pfam" id="PF01494"/>
    </source>
</evidence>
<dbReference type="SUPFAM" id="SSF51905">
    <property type="entry name" value="FAD/NAD(P)-binding domain"/>
    <property type="match status" value="1"/>
</dbReference>
<dbReference type="RefSeq" id="WP_343882279.1">
    <property type="nucleotide sequence ID" value="NZ_BAAAIJ010000063.1"/>
</dbReference>
<dbReference type="InterPro" id="IPR036188">
    <property type="entry name" value="FAD/NAD-bd_sf"/>
</dbReference>
<reference evidence="4" key="1">
    <citation type="journal article" date="2019" name="Int. J. Syst. Evol. Microbiol.">
        <title>The Global Catalogue of Microorganisms (GCM) 10K type strain sequencing project: providing services to taxonomists for standard genome sequencing and annotation.</title>
        <authorList>
            <consortium name="The Broad Institute Genomics Platform"/>
            <consortium name="The Broad Institute Genome Sequencing Center for Infectious Disease"/>
            <person name="Wu L."/>
            <person name="Ma J."/>
        </authorList>
    </citation>
    <scope>NUCLEOTIDE SEQUENCE [LARGE SCALE GENOMIC DNA]</scope>
    <source>
        <strain evidence="4">JCM 11496</strain>
    </source>
</reference>
<dbReference type="Pfam" id="PF01494">
    <property type="entry name" value="FAD_binding_3"/>
    <property type="match status" value="1"/>
</dbReference>
<comment type="caution">
    <text evidence="3">The sequence shown here is derived from an EMBL/GenBank/DDBJ whole genome shotgun (WGS) entry which is preliminary data.</text>
</comment>
<dbReference type="InterPro" id="IPR002938">
    <property type="entry name" value="FAD-bd"/>
</dbReference>
<dbReference type="PANTHER" id="PTHR43476:SF3">
    <property type="entry name" value="FAD-BINDING MONOOXYGENASE"/>
    <property type="match status" value="1"/>
</dbReference>
<sequence length="375" mass="39822">MHDVILVGGGPVGLFAAILLRQAGLDVLVLEQRTARSVHSRAIGIHPPALASLAQAGVANELIRRGVRIGEGVARSAGNDVTRLSFTDLECDYPFVLAVPQIRTEQVLETRFAAVAPGAFRRGVTVTAVHDIGASMLVTTSTGEVLQARLVIGADGGKSTVRSSAGIPSSLQRYPDTYLMGDFADSSADRSTAVLYLEPGGIVESFPLPDGVRRWVVRTSSLVVSPTPDVLAGLILARTGVRVDVDSISMLSAFDVHRRLAQRLVSGRTVLIGDAAHQVSPIGGQGMNLGWLDATELVPIITASLVDGRDVGRDLVAFNQRRRHAAVTAARQAHLNMALGRPLPRPVLSARNAVLRRCNAVPAVHDTIARTFTMQ</sequence>
<evidence type="ECO:0000313" key="4">
    <source>
        <dbReference type="Proteomes" id="UP001597307"/>
    </source>
</evidence>
<evidence type="ECO:0000256" key="1">
    <source>
        <dbReference type="ARBA" id="ARBA00023002"/>
    </source>
</evidence>
<dbReference type="Gene3D" id="3.50.50.60">
    <property type="entry name" value="FAD/NAD(P)-binding domain"/>
    <property type="match status" value="1"/>
</dbReference>